<dbReference type="Pfam" id="PF02042">
    <property type="entry name" value="RWP-RK"/>
    <property type="match status" value="1"/>
</dbReference>
<evidence type="ECO:0000256" key="1">
    <source>
        <dbReference type="ARBA" id="ARBA00004049"/>
    </source>
</evidence>
<reference evidence="9" key="1">
    <citation type="journal article" date="2019" name="Gigascience">
        <title>De novo genome assembly of the endangered Acer yangbiense, a plant species with extremely small populations endemic to Yunnan Province, China.</title>
        <authorList>
            <person name="Yang J."/>
            <person name="Wariss H.M."/>
            <person name="Tao L."/>
            <person name="Zhang R."/>
            <person name="Yun Q."/>
            <person name="Hollingsworth P."/>
            <person name="Dao Z."/>
            <person name="Luo G."/>
            <person name="Guo H."/>
            <person name="Ma Y."/>
            <person name="Sun W."/>
        </authorList>
    </citation>
    <scope>NUCLEOTIDE SEQUENCE [LARGE SCALE GENOMIC DNA]</scope>
    <source>
        <strain evidence="9">cv. br00</strain>
    </source>
</reference>
<comment type="caution">
    <text evidence="8">The sequence shown here is derived from an EMBL/GenBank/DDBJ whole genome shotgun (WGS) entry which is preliminary data.</text>
</comment>
<proteinExistence type="predicted"/>
<evidence type="ECO:0000259" key="7">
    <source>
        <dbReference type="PROSITE" id="PS51519"/>
    </source>
</evidence>
<keyword evidence="6" id="KW-0539">Nucleus</keyword>
<keyword evidence="2" id="KW-0805">Transcription regulation</keyword>
<dbReference type="PROSITE" id="PS51519">
    <property type="entry name" value="RWP_RK"/>
    <property type="match status" value="1"/>
</dbReference>
<evidence type="ECO:0000313" key="9">
    <source>
        <dbReference type="Proteomes" id="UP000326939"/>
    </source>
</evidence>
<dbReference type="InterPro" id="IPR044607">
    <property type="entry name" value="RKD-like"/>
</dbReference>
<evidence type="ECO:0000256" key="6">
    <source>
        <dbReference type="ARBA" id="ARBA00023242"/>
    </source>
</evidence>
<evidence type="ECO:0000256" key="3">
    <source>
        <dbReference type="ARBA" id="ARBA00023054"/>
    </source>
</evidence>
<dbReference type="EMBL" id="VDCV01000005">
    <property type="protein sequence ID" value="KAB5556698.1"/>
    <property type="molecule type" value="Genomic_DNA"/>
</dbReference>
<dbReference type="PANTHER" id="PTHR46373:SF12">
    <property type="entry name" value="PROTEIN RKD5"/>
    <property type="match status" value="1"/>
</dbReference>
<dbReference type="Proteomes" id="UP000326939">
    <property type="component" value="Chromosome 5"/>
</dbReference>
<keyword evidence="3" id="KW-0175">Coiled coil</keyword>
<dbReference type="AlphaFoldDB" id="A0A5N5MP45"/>
<dbReference type="GO" id="GO:0003700">
    <property type="term" value="F:DNA-binding transcription factor activity"/>
    <property type="evidence" value="ECO:0007669"/>
    <property type="project" value="InterPro"/>
</dbReference>
<evidence type="ECO:0000313" key="8">
    <source>
        <dbReference type="EMBL" id="KAB5556698.1"/>
    </source>
</evidence>
<dbReference type="GO" id="GO:0003677">
    <property type="term" value="F:DNA binding"/>
    <property type="evidence" value="ECO:0007669"/>
    <property type="project" value="UniProtKB-KW"/>
</dbReference>
<protein>
    <recommendedName>
        <fullName evidence="7">RWP-RK domain-containing protein</fullName>
    </recommendedName>
</protein>
<feature type="domain" description="RWP-RK" evidence="7">
    <location>
        <begin position="587"/>
        <end position="672"/>
    </location>
</feature>
<name>A0A5N5MP45_9ROSI</name>
<keyword evidence="9" id="KW-1185">Reference proteome</keyword>
<sequence>MEFNSVDASFVGDGNGKLWNVPDSRADMFKNKSLTLMETNQLMSFFMGREGENFGRGFGEAVYRLPVENVFAIYISYSFQVYKCFQGIDVSCLWSRGSATSPAVKGCIYVGSTEGNCRGICTTRGFLRPDMSNLLAVYPLQSLSSEKVTSIRDLQISGNLAVYCLGRLAMFLIKWTWLSKLICSSELESSAIQVLSAPVTALLVGKGLCCIFSALCDDPNQGKSLLNATMNALLTVPNSFNSESRSTVHHVNIEEKPTVLGVLLHSSAYLLFLWGFMDEFSAVRHRLPLLLFSSSVESIPNAQISPASDSKFSFYTLLTENSMFDYCCLLLIALSGDCQIVADEESKGIGVGFHGFSDTRQEDDYLPLDIPSFIEPLDEKKMNSRTLKTEELVRSLHVYRLKDGKEKEVEREFVFSVDGPYVEMKAGPMLRLRRFQVLELFEGQVIGLWRCIFAFHVNNPSHLSHSSFLLSISRSAFIIIVVEKGRIWVFPDSIIDMLGFSGQMKNPKLKSIPTLAKDIHFILKLSCRTDNEEPSGFSSEGIREVDRDNCHHSKKSLPALDQDLNCLPYSVSPSELSKSKRIELCAAGVMEKKKKRAASEDIARIALEDVVKHFGQPIVEASRNLKVGLTVLKRKCRELGIPRWPHRKIKSLDSLIRSLQEAERHEQDKEDTTMAVAKRRRMLESEKETIEKKPFMEIQSETKRFRQDVFKRRHRARALGNQGL</sequence>
<evidence type="ECO:0000256" key="5">
    <source>
        <dbReference type="ARBA" id="ARBA00023163"/>
    </source>
</evidence>
<dbReference type="PANTHER" id="PTHR46373">
    <property type="entry name" value="PROTEIN RKD4"/>
    <property type="match status" value="1"/>
</dbReference>
<keyword evidence="5" id="KW-0804">Transcription</keyword>
<gene>
    <name evidence="8" type="ORF">DKX38_007607</name>
</gene>
<evidence type="ECO:0000256" key="2">
    <source>
        <dbReference type="ARBA" id="ARBA00023015"/>
    </source>
</evidence>
<keyword evidence="4" id="KW-0238">DNA-binding</keyword>
<evidence type="ECO:0000256" key="4">
    <source>
        <dbReference type="ARBA" id="ARBA00023125"/>
    </source>
</evidence>
<comment type="function">
    <text evidence="1">Putative transcription factor.</text>
</comment>
<dbReference type="InterPro" id="IPR003035">
    <property type="entry name" value="RWP-RK_dom"/>
</dbReference>
<organism evidence="8 9">
    <name type="scientific">Salix brachista</name>
    <dbReference type="NCBI Taxonomy" id="2182728"/>
    <lineage>
        <taxon>Eukaryota</taxon>
        <taxon>Viridiplantae</taxon>
        <taxon>Streptophyta</taxon>
        <taxon>Embryophyta</taxon>
        <taxon>Tracheophyta</taxon>
        <taxon>Spermatophyta</taxon>
        <taxon>Magnoliopsida</taxon>
        <taxon>eudicotyledons</taxon>
        <taxon>Gunneridae</taxon>
        <taxon>Pentapetalae</taxon>
        <taxon>rosids</taxon>
        <taxon>fabids</taxon>
        <taxon>Malpighiales</taxon>
        <taxon>Salicaceae</taxon>
        <taxon>Saliceae</taxon>
        <taxon>Salix</taxon>
    </lineage>
</organism>
<accession>A0A5N5MP45</accession>